<dbReference type="Pfam" id="PF04024">
    <property type="entry name" value="PspC"/>
    <property type="match status" value="1"/>
</dbReference>
<feature type="transmembrane region" description="Helical" evidence="5">
    <location>
        <begin position="20"/>
        <end position="36"/>
    </location>
</feature>
<keyword evidence="5" id="KW-0812">Transmembrane</keyword>
<sequence>MTLDRLDAPAPRLVVRLPDQGWLGGVCAGIAAYLGVSPLFLRLIFIVLASWRLTGVLAYVLVWLIVPLMSDAPDAPGLDAHRRAGLRPQGAAAQAHGPGDWGQLIALALFGSGLVWIVQRSGLGLPTNWFLVGVLASGGLALVWWQADHASAKDLKASDGPFAWLLPLLANWTTALALGVGLLAGASAVVLTAMLLPLGEGAVASRTLAAIGLALVGLAALAAPWLLRVRRALVQAREARIVSDARADMAAHLHDSVLQTLALIQKQAYEPHEVTRLARRQERELRTWLYGTEVPMATLKAALADAAQDIEDDFPVNVEVVVVGDAELTPQLAELVKAAREAMLNAAKHSGAPLVDVYAEADADHVEVFVRDRGRGFDPAAVPEDRLGIDKSIVERTRRHGGTARLRSSAETGTEVTLEMTR</sequence>
<dbReference type="EMBL" id="SDMR01000003">
    <property type="protein sequence ID" value="TBT95719.1"/>
    <property type="molecule type" value="Genomic_DNA"/>
</dbReference>
<evidence type="ECO:0000256" key="1">
    <source>
        <dbReference type="ARBA" id="ARBA00022679"/>
    </source>
</evidence>
<feature type="transmembrane region" description="Helical" evidence="5">
    <location>
        <begin position="172"/>
        <end position="196"/>
    </location>
</feature>
<evidence type="ECO:0000256" key="2">
    <source>
        <dbReference type="ARBA" id="ARBA00022777"/>
    </source>
</evidence>
<comment type="caution">
    <text evidence="8">The sequence shown here is derived from an EMBL/GenBank/DDBJ whole genome shotgun (WGS) entry which is preliminary data.</text>
</comment>
<keyword evidence="5" id="KW-0472">Membrane</keyword>
<feature type="transmembrane region" description="Helical" evidence="5">
    <location>
        <begin position="208"/>
        <end position="227"/>
    </location>
</feature>
<dbReference type="GO" id="GO:0005524">
    <property type="term" value="F:ATP binding"/>
    <property type="evidence" value="ECO:0007669"/>
    <property type="project" value="UniProtKB-KW"/>
</dbReference>
<dbReference type="GO" id="GO:0000160">
    <property type="term" value="P:phosphorelay signal transduction system"/>
    <property type="evidence" value="ECO:0007669"/>
    <property type="project" value="UniProtKB-KW"/>
</dbReference>
<dbReference type="InterPro" id="IPR003594">
    <property type="entry name" value="HATPase_dom"/>
</dbReference>
<feature type="transmembrane region" description="Helical" evidence="5">
    <location>
        <begin position="130"/>
        <end position="147"/>
    </location>
</feature>
<evidence type="ECO:0000259" key="7">
    <source>
        <dbReference type="Pfam" id="PF04024"/>
    </source>
</evidence>
<keyword evidence="3" id="KW-0902">Two-component regulatory system</keyword>
<dbReference type="OrthoDB" id="3534856at2"/>
<dbReference type="Pfam" id="PF02518">
    <property type="entry name" value="HATPase_c"/>
    <property type="match status" value="1"/>
</dbReference>
<dbReference type="SUPFAM" id="SSF55874">
    <property type="entry name" value="ATPase domain of HSP90 chaperone/DNA topoisomerase II/histidine kinase"/>
    <property type="match status" value="1"/>
</dbReference>
<feature type="region of interest" description="Disordered" evidence="4">
    <location>
        <begin position="398"/>
        <end position="422"/>
    </location>
</feature>
<dbReference type="RefSeq" id="WP_131171371.1">
    <property type="nucleotide sequence ID" value="NZ_FXTL01000003.1"/>
</dbReference>
<evidence type="ECO:0000259" key="6">
    <source>
        <dbReference type="Pfam" id="PF02518"/>
    </source>
</evidence>
<evidence type="ECO:0000256" key="5">
    <source>
        <dbReference type="SAM" id="Phobius"/>
    </source>
</evidence>
<protein>
    <submittedName>
        <fullName evidence="8">ATP-binding protein</fullName>
    </submittedName>
</protein>
<evidence type="ECO:0000256" key="4">
    <source>
        <dbReference type="SAM" id="MobiDB-lite"/>
    </source>
</evidence>
<dbReference type="InterPro" id="IPR007168">
    <property type="entry name" value="Phageshock_PspC_N"/>
</dbReference>
<dbReference type="GO" id="GO:0016301">
    <property type="term" value="F:kinase activity"/>
    <property type="evidence" value="ECO:0007669"/>
    <property type="project" value="UniProtKB-KW"/>
</dbReference>
<dbReference type="Proteomes" id="UP000291933">
    <property type="component" value="Unassembled WGS sequence"/>
</dbReference>
<evidence type="ECO:0000313" key="8">
    <source>
        <dbReference type="EMBL" id="TBT95719.1"/>
    </source>
</evidence>
<dbReference type="Gene3D" id="3.30.565.10">
    <property type="entry name" value="Histidine kinase-like ATPase, C-terminal domain"/>
    <property type="match status" value="1"/>
</dbReference>
<name>A0A4Q9KPE3_PROTD</name>
<dbReference type="PANTHER" id="PTHR24421:SF61">
    <property type="entry name" value="OXYGEN SENSOR HISTIDINE KINASE NREB"/>
    <property type="match status" value="1"/>
</dbReference>
<dbReference type="InterPro" id="IPR050482">
    <property type="entry name" value="Sensor_HK_TwoCompSys"/>
</dbReference>
<keyword evidence="9" id="KW-1185">Reference proteome</keyword>
<keyword evidence="5" id="KW-1133">Transmembrane helix</keyword>
<feature type="transmembrane region" description="Helical" evidence="5">
    <location>
        <begin position="43"/>
        <end position="66"/>
    </location>
</feature>
<keyword evidence="2" id="KW-0418">Kinase</keyword>
<dbReference type="PANTHER" id="PTHR24421">
    <property type="entry name" value="NITRATE/NITRITE SENSOR PROTEIN NARX-RELATED"/>
    <property type="match status" value="1"/>
</dbReference>
<organism evidence="8 9">
    <name type="scientific">Propioniciclava tarda</name>
    <dbReference type="NCBI Taxonomy" id="433330"/>
    <lineage>
        <taxon>Bacteria</taxon>
        <taxon>Bacillati</taxon>
        <taxon>Actinomycetota</taxon>
        <taxon>Actinomycetes</taxon>
        <taxon>Propionibacteriales</taxon>
        <taxon>Propionibacteriaceae</taxon>
        <taxon>Propioniciclava</taxon>
    </lineage>
</organism>
<accession>A0A4Q9KPE3</accession>
<keyword evidence="1" id="KW-0808">Transferase</keyword>
<reference evidence="8 9" key="1">
    <citation type="submission" date="2019-01" db="EMBL/GenBank/DDBJ databases">
        <title>Lactibacter flavus gen. nov., sp. nov., a novel bacterium of the family Propionibacteriaceae isolated from raw milk and dairy products.</title>
        <authorList>
            <person name="Huptas C."/>
            <person name="Wenning M."/>
            <person name="Breitenwieser F."/>
            <person name="Doll E."/>
            <person name="Von Neubeck M."/>
            <person name="Busse H.-J."/>
            <person name="Scherer S."/>
        </authorList>
    </citation>
    <scope>NUCLEOTIDE SEQUENCE [LARGE SCALE GENOMIC DNA]</scope>
    <source>
        <strain evidence="8 9">DSM 22130</strain>
    </source>
</reference>
<dbReference type="AlphaFoldDB" id="A0A4Q9KPE3"/>
<keyword evidence="8" id="KW-0547">Nucleotide-binding</keyword>
<dbReference type="CDD" id="cd16917">
    <property type="entry name" value="HATPase_UhpB-NarQ-NarX-like"/>
    <property type="match status" value="1"/>
</dbReference>
<proteinExistence type="predicted"/>
<feature type="domain" description="Phage shock protein PspC N-terminal" evidence="7">
    <location>
        <begin position="15"/>
        <end position="67"/>
    </location>
</feature>
<feature type="transmembrane region" description="Helical" evidence="5">
    <location>
        <begin position="101"/>
        <end position="118"/>
    </location>
</feature>
<evidence type="ECO:0000313" key="9">
    <source>
        <dbReference type="Proteomes" id="UP000291933"/>
    </source>
</evidence>
<dbReference type="InterPro" id="IPR036890">
    <property type="entry name" value="HATPase_C_sf"/>
</dbReference>
<feature type="domain" description="Histidine kinase/HSP90-like ATPase" evidence="6">
    <location>
        <begin position="334"/>
        <end position="420"/>
    </location>
</feature>
<keyword evidence="8" id="KW-0067">ATP-binding</keyword>
<evidence type="ECO:0000256" key="3">
    <source>
        <dbReference type="ARBA" id="ARBA00023012"/>
    </source>
</evidence>
<gene>
    <name evidence="8" type="ORF">ET996_04555</name>
</gene>